<dbReference type="InterPro" id="IPR000383">
    <property type="entry name" value="Xaa-Pro-like_dom"/>
</dbReference>
<dbReference type="STRING" id="393003.SAMN05660461_5178"/>
<dbReference type="InterPro" id="IPR029058">
    <property type="entry name" value="AB_hydrolase_fold"/>
</dbReference>
<dbReference type="SUPFAM" id="SSF53474">
    <property type="entry name" value="alpha/beta-Hydrolases"/>
    <property type="match status" value="1"/>
</dbReference>
<dbReference type="AlphaFoldDB" id="A0A1T5P966"/>
<keyword evidence="1" id="KW-0732">Signal</keyword>
<organism evidence="3 4">
    <name type="scientific">Chitinophaga ginsengisegetis</name>
    <dbReference type="NCBI Taxonomy" id="393003"/>
    <lineage>
        <taxon>Bacteria</taxon>
        <taxon>Pseudomonadati</taxon>
        <taxon>Bacteroidota</taxon>
        <taxon>Chitinophagia</taxon>
        <taxon>Chitinophagales</taxon>
        <taxon>Chitinophagaceae</taxon>
        <taxon>Chitinophaga</taxon>
    </lineage>
</organism>
<dbReference type="EMBL" id="FUZZ01000004">
    <property type="protein sequence ID" value="SKD09294.1"/>
    <property type="molecule type" value="Genomic_DNA"/>
</dbReference>
<dbReference type="InterPro" id="IPR053145">
    <property type="entry name" value="AB_hydrolase_Est10"/>
</dbReference>
<dbReference type="Gene3D" id="3.40.50.1820">
    <property type="entry name" value="alpha/beta hydrolase"/>
    <property type="match status" value="1"/>
</dbReference>
<evidence type="ECO:0000313" key="3">
    <source>
        <dbReference type="EMBL" id="SKD09294.1"/>
    </source>
</evidence>
<feature type="chain" id="PRO_5012346297" description="Xaa-Pro dipeptidyl-peptidase-like domain-containing protein" evidence="1">
    <location>
        <begin position="27"/>
        <end position="358"/>
    </location>
</feature>
<name>A0A1T5P966_9BACT</name>
<dbReference type="Proteomes" id="UP000190166">
    <property type="component" value="Unassembled WGS sequence"/>
</dbReference>
<evidence type="ECO:0000259" key="2">
    <source>
        <dbReference type="Pfam" id="PF02129"/>
    </source>
</evidence>
<protein>
    <recommendedName>
        <fullName evidence="2">Xaa-Pro dipeptidyl-peptidase-like domain-containing protein</fullName>
    </recommendedName>
</protein>
<dbReference type="PANTHER" id="PTHR43265">
    <property type="entry name" value="ESTERASE ESTD"/>
    <property type="match status" value="1"/>
</dbReference>
<dbReference type="PANTHER" id="PTHR43265:SF1">
    <property type="entry name" value="ESTERASE ESTD"/>
    <property type="match status" value="1"/>
</dbReference>
<feature type="domain" description="Xaa-Pro dipeptidyl-peptidase-like" evidence="2">
    <location>
        <begin position="48"/>
        <end position="300"/>
    </location>
</feature>
<proteinExistence type="predicted"/>
<keyword evidence="4" id="KW-1185">Reference proteome</keyword>
<sequence>MRNAGRFLAVIVICMMVCLPRVYSQADAPQSRNVYFSNKDKSIRFGGTLTIPANRKSFPAVVLLSGTGKQDRDGTMAGHKMFKALADSLAAMGVAVLRIDDRGTGETNGVYETTTTKDFADDALAAINYLRLQPGVTRTGLIGHSEGGAAAIIAAAGSKNVAFVITLAGLATSGIEALKLQNSAIIDAAPISAYDKNRHHTITTLMFDTAYRYAYTPELEPRLRATYAAWKHADDSAYAKDKAGEEDHMRFFLESYIRQATGPWYQYHLRHNPAPFLQQIKVPFLALNGDKDIMVPYKENLAAIAGSGNPQVTVKVLPGLNHLFLHCESCTNEELPRLKGDIAPEAWTAIKNWMQSFL</sequence>
<evidence type="ECO:0000256" key="1">
    <source>
        <dbReference type="SAM" id="SignalP"/>
    </source>
</evidence>
<accession>A0A1T5P966</accession>
<reference evidence="3 4" key="1">
    <citation type="submission" date="2017-02" db="EMBL/GenBank/DDBJ databases">
        <authorList>
            <person name="Peterson S.W."/>
        </authorList>
    </citation>
    <scope>NUCLEOTIDE SEQUENCE [LARGE SCALE GENOMIC DNA]</scope>
    <source>
        <strain evidence="3 4">DSM 18108</strain>
    </source>
</reference>
<dbReference type="Pfam" id="PF02129">
    <property type="entry name" value="Peptidase_S15"/>
    <property type="match status" value="1"/>
</dbReference>
<dbReference type="GO" id="GO:0052689">
    <property type="term" value="F:carboxylic ester hydrolase activity"/>
    <property type="evidence" value="ECO:0007669"/>
    <property type="project" value="TreeGrafter"/>
</dbReference>
<gene>
    <name evidence="3" type="ORF">SAMN05660461_5178</name>
</gene>
<evidence type="ECO:0000313" key="4">
    <source>
        <dbReference type="Proteomes" id="UP000190166"/>
    </source>
</evidence>
<feature type="signal peptide" evidence="1">
    <location>
        <begin position="1"/>
        <end position="26"/>
    </location>
</feature>